<organism evidence="17 18">
    <name type="scientific">Daphnia galeata</name>
    <dbReference type="NCBI Taxonomy" id="27404"/>
    <lineage>
        <taxon>Eukaryota</taxon>
        <taxon>Metazoa</taxon>
        <taxon>Ecdysozoa</taxon>
        <taxon>Arthropoda</taxon>
        <taxon>Crustacea</taxon>
        <taxon>Branchiopoda</taxon>
        <taxon>Diplostraca</taxon>
        <taxon>Cladocera</taxon>
        <taxon>Anomopoda</taxon>
        <taxon>Daphniidae</taxon>
        <taxon>Daphnia</taxon>
    </lineage>
</organism>
<dbReference type="InterPro" id="IPR001223">
    <property type="entry name" value="Glyco_hydro18_cat"/>
</dbReference>
<dbReference type="GO" id="GO:0008061">
    <property type="term" value="F:chitin binding"/>
    <property type="evidence" value="ECO:0007669"/>
    <property type="project" value="UniProtKB-KW"/>
</dbReference>
<dbReference type="Proteomes" id="UP000789390">
    <property type="component" value="Unassembled WGS sequence"/>
</dbReference>
<dbReference type="Gene3D" id="3.20.20.80">
    <property type="entry name" value="Glycosidases"/>
    <property type="match status" value="1"/>
</dbReference>
<evidence type="ECO:0000256" key="14">
    <source>
        <dbReference type="SAM" id="SignalP"/>
    </source>
</evidence>
<keyword evidence="18" id="KW-1185">Reference proteome</keyword>
<dbReference type="GO" id="GO:0008843">
    <property type="term" value="F:endochitinase activity"/>
    <property type="evidence" value="ECO:0007669"/>
    <property type="project" value="UniProtKB-EC"/>
</dbReference>
<keyword evidence="10 12" id="KW-0326">Glycosidase</keyword>
<keyword evidence="8" id="KW-1015">Disulfide bond</keyword>
<dbReference type="InterPro" id="IPR029070">
    <property type="entry name" value="Chitinase_insertion_sf"/>
</dbReference>
<keyword evidence="5 14" id="KW-0732">Signal</keyword>
<evidence type="ECO:0000256" key="4">
    <source>
        <dbReference type="ARBA" id="ARBA00022669"/>
    </source>
</evidence>
<feature type="region of interest" description="Disordered" evidence="13">
    <location>
        <begin position="421"/>
        <end position="446"/>
    </location>
</feature>
<reference evidence="17" key="1">
    <citation type="submission" date="2021-11" db="EMBL/GenBank/DDBJ databases">
        <authorList>
            <person name="Schell T."/>
        </authorList>
    </citation>
    <scope>NUCLEOTIDE SEQUENCE</scope>
    <source>
        <strain evidence="17">M5</strain>
    </source>
</reference>
<evidence type="ECO:0000256" key="6">
    <source>
        <dbReference type="ARBA" id="ARBA00022801"/>
    </source>
</evidence>
<dbReference type="SMART" id="SM00636">
    <property type="entry name" value="Glyco_18"/>
    <property type="match status" value="1"/>
</dbReference>
<comment type="catalytic activity">
    <reaction evidence="1">
        <text>Random endo-hydrolysis of N-acetyl-beta-D-glucosaminide (1-&gt;4)-beta-linkages in chitin and chitodextrins.</text>
        <dbReference type="EC" id="3.2.1.14"/>
    </reaction>
</comment>
<sequence>MKLTGVISCCILASVIHFSSSAAVEPKAGGKSMVCYYGSWAVYRPGNGKFDVEQIDPFLCTHIIYGFTGLASDNTMIPLDPWNDLYDNWGKGAFLRFTGLKKQNPNLKALIAIGGWNEGSEKYSKMVSDPAKRATFVNSVVNFIKKYNFDGLDFDWEYPANRGGVPSDKQNYISMIRELKNAFTPYGWLLTAAVSPGKSTIDSAYDIPALAGILDQVHVMNYDYHGSWETYTGMNAPLYANPNYDLTMDNQFLNANWTIYYWLSNGVPPSKIIFGMPLYGRGFQLDNPAKNGFYASASNPIPAGPYTQQAGTWGYNEICEKLKYEVGWTVVRDSCYQTPYAYKNNLWIGYDDQQSLRNKGQYIAAMNLGGALTWSIETDDFKGICYGTPFILTKAIVEAMNGPTNLMPTNPCASGYVPPPTPDTTTTTSTKVPTSIPVTPSTTTGTTIGTYTTPSVTSTSPSCTCAVTSLSTPPTAITTTASSGGTTPEPNSVCKKEGLNADPNDCGIFYQCVTYSNNGWLVYKQHCAPGTVFSAALNSCDYPRNVPGCENYYGK</sequence>
<keyword evidence="11" id="KW-0624">Polysaccharide degradation</keyword>
<feature type="compositionally biased region" description="Low complexity" evidence="13">
    <location>
        <begin position="423"/>
        <end position="446"/>
    </location>
</feature>
<dbReference type="FunFam" id="3.20.20.80:FF:000097">
    <property type="entry name" value="Probable chitinase 2"/>
    <property type="match status" value="1"/>
</dbReference>
<evidence type="ECO:0000256" key="12">
    <source>
        <dbReference type="RuleBase" id="RU000489"/>
    </source>
</evidence>
<evidence type="ECO:0000313" key="18">
    <source>
        <dbReference type="Proteomes" id="UP000789390"/>
    </source>
</evidence>
<keyword evidence="6 12" id="KW-0378">Hydrolase</keyword>
<dbReference type="FunFam" id="3.10.50.10:FF:000004">
    <property type="entry name" value="Chitinase 5"/>
    <property type="match status" value="1"/>
</dbReference>
<dbReference type="Pfam" id="PF01607">
    <property type="entry name" value="CBM_14"/>
    <property type="match status" value="1"/>
</dbReference>
<dbReference type="SUPFAM" id="SSF51445">
    <property type="entry name" value="(Trans)glycosidases"/>
    <property type="match status" value="1"/>
</dbReference>
<evidence type="ECO:0000256" key="5">
    <source>
        <dbReference type="ARBA" id="ARBA00022729"/>
    </source>
</evidence>
<keyword evidence="7" id="KW-0146">Chitin degradation</keyword>
<dbReference type="InterPro" id="IPR017853">
    <property type="entry name" value="GH"/>
</dbReference>
<evidence type="ECO:0000256" key="7">
    <source>
        <dbReference type="ARBA" id="ARBA00023024"/>
    </source>
</evidence>
<evidence type="ECO:0000256" key="9">
    <source>
        <dbReference type="ARBA" id="ARBA00023277"/>
    </source>
</evidence>
<feature type="signal peptide" evidence="14">
    <location>
        <begin position="1"/>
        <end position="23"/>
    </location>
</feature>
<dbReference type="Gene3D" id="3.10.50.10">
    <property type="match status" value="1"/>
</dbReference>
<evidence type="ECO:0000256" key="11">
    <source>
        <dbReference type="ARBA" id="ARBA00023326"/>
    </source>
</evidence>
<dbReference type="SUPFAM" id="SSF57625">
    <property type="entry name" value="Invertebrate chitin-binding proteins"/>
    <property type="match status" value="1"/>
</dbReference>
<dbReference type="PANTHER" id="PTHR11177">
    <property type="entry name" value="CHITINASE"/>
    <property type="match status" value="1"/>
</dbReference>
<feature type="domain" description="GH18" evidence="16">
    <location>
        <begin position="31"/>
        <end position="403"/>
    </location>
</feature>
<evidence type="ECO:0000259" key="16">
    <source>
        <dbReference type="PROSITE" id="PS51910"/>
    </source>
</evidence>
<evidence type="ECO:0000259" key="15">
    <source>
        <dbReference type="PROSITE" id="PS50940"/>
    </source>
</evidence>
<dbReference type="PROSITE" id="PS01095">
    <property type="entry name" value="GH18_1"/>
    <property type="match status" value="1"/>
</dbReference>
<gene>
    <name evidence="17" type="ORF">DGAL_LOCUS1556</name>
</gene>
<accession>A0A8J2RGS6</accession>
<dbReference type="PANTHER" id="PTHR11177:SF360">
    <property type="entry name" value="CHITINASE 4-RELATED"/>
    <property type="match status" value="1"/>
</dbReference>
<keyword evidence="4" id="KW-0147">Chitin-binding</keyword>
<evidence type="ECO:0000256" key="8">
    <source>
        <dbReference type="ARBA" id="ARBA00023157"/>
    </source>
</evidence>
<dbReference type="OrthoDB" id="73875at2759"/>
<dbReference type="PROSITE" id="PS50940">
    <property type="entry name" value="CHIT_BIND_II"/>
    <property type="match status" value="1"/>
</dbReference>
<evidence type="ECO:0000313" key="17">
    <source>
        <dbReference type="EMBL" id="CAH0099422.1"/>
    </source>
</evidence>
<name>A0A8J2RGS6_9CRUS</name>
<dbReference type="EMBL" id="CAKKLH010000018">
    <property type="protein sequence ID" value="CAH0099422.1"/>
    <property type="molecule type" value="Genomic_DNA"/>
</dbReference>
<dbReference type="InterPro" id="IPR001579">
    <property type="entry name" value="Glyco_hydro_18_chit_AS"/>
</dbReference>
<feature type="domain" description="Chitin-binding type-2" evidence="15">
    <location>
        <begin position="491"/>
        <end position="551"/>
    </location>
</feature>
<dbReference type="InterPro" id="IPR002557">
    <property type="entry name" value="Chitin-bd_dom"/>
</dbReference>
<evidence type="ECO:0000256" key="13">
    <source>
        <dbReference type="SAM" id="MobiDB-lite"/>
    </source>
</evidence>
<feature type="chain" id="PRO_5035307104" description="chitinase" evidence="14">
    <location>
        <begin position="24"/>
        <end position="555"/>
    </location>
</feature>
<comment type="caution">
    <text evidence="17">The sequence shown here is derived from an EMBL/GenBank/DDBJ whole genome shotgun (WGS) entry which is preliminary data.</text>
</comment>
<proteinExistence type="inferred from homology"/>
<dbReference type="AlphaFoldDB" id="A0A8J2RGS6"/>
<evidence type="ECO:0000256" key="10">
    <source>
        <dbReference type="ARBA" id="ARBA00023295"/>
    </source>
</evidence>
<dbReference type="GO" id="GO:0005576">
    <property type="term" value="C:extracellular region"/>
    <property type="evidence" value="ECO:0007669"/>
    <property type="project" value="InterPro"/>
</dbReference>
<dbReference type="InterPro" id="IPR036508">
    <property type="entry name" value="Chitin-bd_dom_sf"/>
</dbReference>
<dbReference type="Gene3D" id="2.170.140.10">
    <property type="entry name" value="Chitin binding domain"/>
    <property type="match status" value="1"/>
</dbReference>
<keyword evidence="9" id="KW-0119">Carbohydrate metabolism</keyword>
<evidence type="ECO:0000256" key="3">
    <source>
        <dbReference type="ARBA" id="ARBA00012729"/>
    </source>
</evidence>
<comment type="similarity">
    <text evidence="2">Belongs to the glycosyl hydrolase 18 family. Chitinase class II subfamily.</text>
</comment>
<dbReference type="PROSITE" id="PS51910">
    <property type="entry name" value="GH18_2"/>
    <property type="match status" value="1"/>
</dbReference>
<protein>
    <recommendedName>
        <fullName evidence="3">chitinase</fullName>
        <ecNumber evidence="3">3.2.1.14</ecNumber>
    </recommendedName>
</protein>
<dbReference type="InterPro" id="IPR011583">
    <property type="entry name" value="Chitinase_II/V-like_cat"/>
</dbReference>
<dbReference type="GO" id="GO:0000272">
    <property type="term" value="P:polysaccharide catabolic process"/>
    <property type="evidence" value="ECO:0007669"/>
    <property type="project" value="UniProtKB-KW"/>
</dbReference>
<dbReference type="Pfam" id="PF00704">
    <property type="entry name" value="Glyco_hydro_18"/>
    <property type="match status" value="1"/>
</dbReference>
<dbReference type="SUPFAM" id="SSF54556">
    <property type="entry name" value="Chitinase insertion domain"/>
    <property type="match status" value="1"/>
</dbReference>
<dbReference type="CDD" id="cd02872">
    <property type="entry name" value="GH18_chitolectin_chitotriosidase"/>
    <property type="match status" value="1"/>
</dbReference>
<dbReference type="EC" id="3.2.1.14" evidence="3"/>
<dbReference type="InterPro" id="IPR050314">
    <property type="entry name" value="Glycosyl_Hydrlase_18"/>
</dbReference>
<dbReference type="GO" id="GO:0006032">
    <property type="term" value="P:chitin catabolic process"/>
    <property type="evidence" value="ECO:0007669"/>
    <property type="project" value="UniProtKB-KW"/>
</dbReference>
<evidence type="ECO:0000256" key="1">
    <source>
        <dbReference type="ARBA" id="ARBA00000822"/>
    </source>
</evidence>
<dbReference type="SMART" id="SM00494">
    <property type="entry name" value="ChtBD2"/>
    <property type="match status" value="1"/>
</dbReference>
<evidence type="ECO:0000256" key="2">
    <source>
        <dbReference type="ARBA" id="ARBA00009121"/>
    </source>
</evidence>